<dbReference type="Proteomes" id="UP001178461">
    <property type="component" value="Chromosome 11"/>
</dbReference>
<dbReference type="AlphaFoldDB" id="A0AA35L0Q6"/>
<evidence type="ECO:0000313" key="1">
    <source>
        <dbReference type="EMBL" id="CAI5787019.1"/>
    </source>
</evidence>
<sequence>MSSKIPLKTNRHAAKVPFNTLTLASPTGFFTKDTGMLHYDAIWAVRHLNQRGFSPPPPPATVLEVKCDSLLNPSQGEFHTAYP</sequence>
<organism evidence="1 2">
    <name type="scientific">Podarcis lilfordi</name>
    <name type="common">Lilford's wall lizard</name>
    <dbReference type="NCBI Taxonomy" id="74358"/>
    <lineage>
        <taxon>Eukaryota</taxon>
        <taxon>Metazoa</taxon>
        <taxon>Chordata</taxon>
        <taxon>Craniata</taxon>
        <taxon>Vertebrata</taxon>
        <taxon>Euteleostomi</taxon>
        <taxon>Lepidosauria</taxon>
        <taxon>Squamata</taxon>
        <taxon>Bifurcata</taxon>
        <taxon>Unidentata</taxon>
        <taxon>Episquamata</taxon>
        <taxon>Laterata</taxon>
        <taxon>Lacertibaenia</taxon>
        <taxon>Lacertidae</taxon>
        <taxon>Podarcis</taxon>
    </lineage>
</organism>
<gene>
    <name evidence="1" type="ORF">PODLI_1B000133</name>
</gene>
<keyword evidence="2" id="KW-1185">Reference proteome</keyword>
<reference evidence="1" key="1">
    <citation type="submission" date="2022-12" db="EMBL/GenBank/DDBJ databases">
        <authorList>
            <person name="Alioto T."/>
            <person name="Alioto T."/>
            <person name="Gomez Garrido J."/>
        </authorList>
    </citation>
    <scope>NUCLEOTIDE SEQUENCE</scope>
</reference>
<dbReference type="EMBL" id="OX395136">
    <property type="protein sequence ID" value="CAI5787019.1"/>
    <property type="molecule type" value="Genomic_DNA"/>
</dbReference>
<name>A0AA35L0Q6_9SAUR</name>
<evidence type="ECO:0000313" key="2">
    <source>
        <dbReference type="Proteomes" id="UP001178461"/>
    </source>
</evidence>
<proteinExistence type="predicted"/>
<protein>
    <submittedName>
        <fullName evidence="1">Uncharacterized protein</fullName>
    </submittedName>
</protein>
<accession>A0AA35L0Q6</accession>